<protein>
    <recommendedName>
        <fullName evidence="1">F-box domain-containing protein</fullName>
    </recommendedName>
</protein>
<dbReference type="AlphaFoldDB" id="A0A1R3JQK6"/>
<name>A0A1R3JQK6_9ROSI</name>
<dbReference type="Pfam" id="PF07734">
    <property type="entry name" value="FBA_1"/>
    <property type="match status" value="1"/>
</dbReference>
<evidence type="ECO:0000313" key="2">
    <source>
        <dbReference type="EMBL" id="OMO97116.1"/>
    </source>
</evidence>
<proteinExistence type="predicted"/>
<dbReference type="EMBL" id="AWUE01015473">
    <property type="protein sequence ID" value="OMO97116.1"/>
    <property type="molecule type" value="Genomic_DNA"/>
</dbReference>
<dbReference type="InterPro" id="IPR050796">
    <property type="entry name" value="SCF_F-box_component"/>
</dbReference>
<dbReference type="InterPro" id="IPR036047">
    <property type="entry name" value="F-box-like_dom_sf"/>
</dbReference>
<organism evidence="2 3">
    <name type="scientific">Corchorus olitorius</name>
    <dbReference type="NCBI Taxonomy" id="93759"/>
    <lineage>
        <taxon>Eukaryota</taxon>
        <taxon>Viridiplantae</taxon>
        <taxon>Streptophyta</taxon>
        <taxon>Embryophyta</taxon>
        <taxon>Tracheophyta</taxon>
        <taxon>Spermatophyta</taxon>
        <taxon>Magnoliopsida</taxon>
        <taxon>eudicotyledons</taxon>
        <taxon>Gunneridae</taxon>
        <taxon>Pentapetalae</taxon>
        <taxon>rosids</taxon>
        <taxon>malvids</taxon>
        <taxon>Malvales</taxon>
        <taxon>Malvaceae</taxon>
        <taxon>Grewioideae</taxon>
        <taxon>Apeibeae</taxon>
        <taxon>Corchorus</taxon>
    </lineage>
</organism>
<dbReference type="PANTHER" id="PTHR31672:SF10">
    <property type="entry name" value="F-BOX DOMAIN-CONTAINING PROTEIN"/>
    <property type="match status" value="1"/>
</dbReference>
<dbReference type="PANTHER" id="PTHR31672">
    <property type="entry name" value="BNACNNG10540D PROTEIN"/>
    <property type="match status" value="1"/>
</dbReference>
<dbReference type="SUPFAM" id="SSF81383">
    <property type="entry name" value="F-box domain"/>
    <property type="match status" value="1"/>
</dbReference>
<evidence type="ECO:0000313" key="3">
    <source>
        <dbReference type="Proteomes" id="UP000187203"/>
    </source>
</evidence>
<dbReference type="CDD" id="cd22157">
    <property type="entry name" value="F-box_AtFBW1-like"/>
    <property type="match status" value="1"/>
</dbReference>
<feature type="domain" description="F-box" evidence="1">
    <location>
        <begin position="1"/>
        <end position="51"/>
    </location>
</feature>
<keyword evidence="3" id="KW-1185">Reference proteome</keyword>
<dbReference type="OrthoDB" id="5314306at2759"/>
<dbReference type="InterPro" id="IPR006527">
    <property type="entry name" value="F-box-assoc_dom_typ1"/>
</dbReference>
<comment type="caution">
    <text evidence="2">The sequence shown here is derived from an EMBL/GenBank/DDBJ whole genome shotgun (WGS) entry which is preliminary data.</text>
</comment>
<dbReference type="SMART" id="SM00256">
    <property type="entry name" value="FBOX"/>
    <property type="match status" value="1"/>
</dbReference>
<evidence type="ECO:0000259" key="1">
    <source>
        <dbReference type="PROSITE" id="PS50181"/>
    </source>
</evidence>
<dbReference type="InterPro" id="IPR017451">
    <property type="entry name" value="F-box-assoc_interact_dom"/>
</dbReference>
<accession>A0A1R3JQK6</accession>
<dbReference type="Proteomes" id="UP000187203">
    <property type="component" value="Unassembled WGS sequence"/>
</dbReference>
<dbReference type="PROSITE" id="PS50181">
    <property type="entry name" value="FBOX"/>
    <property type="match status" value="1"/>
</dbReference>
<dbReference type="STRING" id="93759.A0A1R3JQK6"/>
<reference evidence="3" key="1">
    <citation type="submission" date="2013-09" db="EMBL/GenBank/DDBJ databases">
        <title>Corchorus olitorius genome sequencing.</title>
        <authorList>
            <person name="Alam M."/>
            <person name="Haque M.S."/>
            <person name="Islam M.S."/>
            <person name="Emdad E.M."/>
            <person name="Islam M.M."/>
            <person name="Ahmed B."/>
            <person name="Halim A."/>
            <person name="Hossen Q.M.M."/>
            <person name="Hossain M.Z."/>
            <person name="Ahmed R."/>
            <person name="Khan M.M."/>
            <person name="Islam R."/>
            <person name="Rashid M.M."/>
            <person name="Khan S.A."/>
            <person name="Rahman M.S."/>
            <person name="Alam M."/>
            <person name="Yahiya A.S."/>
            <person name="Khan M.S."/>
            <person name="Azam M.S."/>
            <person name="Haque T."/>
            <person name="Lashkar M.Z.H."/>
            <person name="Akhand A.I."/>
            <person name="Morshed G."/>
            <person name="Roy S."/>
            <person name="Uddin K.S."/>
            <person name="Rabeya T."/>
            <person name="Hossain A.S."/>
            <person name="Chowdhury A."/>
            <person name="Snigdha A.R."/>
            <person name="Mortoza M.S."/>
            <person name="Matin S.A."/>
            <person name="Hoque S.M.E."/>
            <person name="Islam M.K."/>
            <person name="Roy D.K."/>
            <person name="Haider R."/>
            <person name="Moosa M.M."/>
            <person name="Elias S.M."/>
            <person name="Hasan A.M."/>
            <person name="Jahan S."/>
            <person name="Shafiuddin M."/>
            <person name="Mahmood N."/>
            <person name="Shommy N.S."/>
        </authorList>
    </citation>
    <scope>NUCLEOTIDE SEQUENCE [LARGE SCALE GENOMIC DNA]</scope>
    <source>
        <strain evidence="3">cv. O-4</strain>
    </source>
</reference>
<gene>
    <name evidence="2" type="ORF">COLO4_14879</name>
</gene>
<dbReference type="Pfam" id="PF00646">
    <property type="entry name" value="F-box"/>
    <property type="match status" value="1"/>
</dbReference>
<sequence>MSDYLNLPQDLFAEILVRLPIQDVVKSTAVCKSWNSLIKTPTFISTHLQKSISSTKTNLLLFRLCTSTSTSTSTSPWFESGKTDARLEYSLRLDNKAVDEYKQLPCPNIGGCRFRVAGSYNGLVCLVEDGSYGYGDTFILWNPLIKKAIHLPEPNVTYSSHGPYDAFTGFGFDSKTDDYKLLRYLVLDDNSIEAEVYSLNANCWTSITPIAPKYIPHFEYPRNYGNSFVNGAIHLLAGNDQAGYRVLAFDVSEQVFSEIPLPDHLSNASFPRAQLLTYRQSSIATMTWEWEPSLIELWVMKEYGVATSWTKVFTEKREIVARVLFLRQDEQVFVTIKGGLISSIDIKSKHFEDFGVESVHSLEYFLVVDSYVESLVLLDKCCNAGLNVISIDEDDANSTDK</sequence>
<dbReference type="NCBIfam" id="TIGR01640">
    <property type="entry name" value="F_box_assoc_1"/>
    <property type="match status" value="1"/>
</dbReference>
<dbReference type="Gene3D" id="1.20.1280.50">
    <property type="match status" value="1"/>
</dbReference>
<dbReference type="InterPro" id="IPR001810">
    <property type="entry name" value="F-box_dom"/>
</dbReference>